<keyword evidence="2" id="KW-0472">Membrane</keyword>
<reference evidence="4 5" key="1">
    <citation type="submission" date="2017-04" db="EMBL/GenBank/DDBJ databases">
        <title>Complete genome sequence of Flavobacterium kingsejong AJ004.</title>
        <authorList>
            <person name="Lee P.C."/>
        </authorList>
    </citation>
    <scope>NUCLEOTIDE SEQUENCE [LARGE SCALE GENOMIC DNA]</scope>
    <source>
        <strain evidence="4 5">AJ004</strain>
    </source>
</reference>
<dbReference type="Proteomes" id="UP000244677">
    <property type="component" value="Chromosome"/>
</dbReference>
<evidence type="ECO:0000313" key="5">
    <source>
        <dbReference type="Proteomes" id="UP000244677"/>
    </source>
</evidence>
<dbReference type="KEGG" id="fki:FK004_11055"/>
<evidence type="ECO:0000256" key="3">
    <source>
        <dbReference type="ARBA" id="ARBA00023237"/>
    </source>
</evidence>
<dbReference type="GO" id="GO:0009279">
    <property type="term" value="C:cell outer membrane"/>
    <property type="evidence" value="ECO:0007669"/>
    <property type="project" value="UniProtKB-SubCell"/>
</dbReference>
<evidence type="ECO:0000256" key="1">
    <source>
        <dbReference type="ARBA" id="ARBA00004442"/>
    </source>
</evidence>
<organism evidence="4 5">
    <name type="scientific">Flavobacterium kingsejongi</name>
    <dbReference type="NCBI Taxonomy" id="1678728"/>
    <lineage>
        <taxon>Bacteria</taxon>
        <taxon>Pseudomonadati</taxon>
        <taxon>Bacteroidota</taxon>
        <taxon>Flavobacteriia</taxon>
        <taxon>Flavobacteriales</taxon>
        <taxon>Flavobacteriaceae</taxon>
        <taxon>Flavobacterium</taxon>
    </lineage>
</organism>
<dbReference type="SUPFAM" id="SSF56935">
    <property type="entry name" value="Porins"/>
    <property type="match status" value="1"/>
</dbReference>
<dbReference type="OrthoDB" id="1264254at2"/>
<sequence>MTIKFQYTIALVVLFAGIQSTYSQKKDENIGSEVINVVKPYTPTISDAFKVKETPTFEDEETTKKEAIQYNIFSFPVASTFTPSKGKAAGVEKGKQEKTYNNYASLGIGNYGTAIGELFITENLNRNEYVGGMFRHNSSQGGIKDVSLDDYFYDSRLDLTYGNQQQSYSWNVDLGYRNQVYNWYGVPQDLFQAPLLADLDVKQAYNTLYVGGKINTKESVFSQAEVLYKRFWDGSDSAENRFFVKPTFEFDFLGEKVKTDFIVDYVGGSFDKGFASPEKINYGFANFGFQPSFVLVKEDFAFKIGAGIFYSVNNETSDNKLYFYPQVTASYKVVGDLMIAYAGAEGTLKQNSYADFVGQNQFLSPTLAVAPTDQQYDLYLGLKGKLASNVAYNVRGSVMNEKSKALFTANPYSDTNVDASYKYGNSFGVTYDNVRTISIFGELKMDISNSFAFGINGTYNNYTTDNEFRAWNLPELKLGANLDFKITNKWFAGANVFYVGERDDQLQLTTALVPTNTVVTLKSYFDANLNVGYNYTDRLSFYLKGNNLANSAYQKWLNYPVQQIQVVVGASYKFDF</sequence>
<protein>
    <submittedName>
        <fullName evidence="4">TonB-dependent receptor</fullName>
    </submittedName>
</protein>
<dbReference type="RefSeq" id="WP_108737290.1">
    <property type="nucleotide sequence ID" value="NZ_CP020919.1"/>
</dbReference>
<dbReference type="Gene3D" id="2.40.170.20">
    <property type="entry name" value="TonB-dependent receptor, beta-barrel domain"/>
    <property type="match status" value="1"/>
</dbReference>
<keyword evidence="3" id="KW-0998">Cell outer membrane</keyword>
<keyword evidence="4" id="KW-0675">Receptor</keyword>
<comment type="subcellular location">
    <subcellularLocation>
        <location evidence="1">Cell outer membrane</location>
    </subcellularLocation>
</comment>
<proteinExistence type="predicted"/>
<evidence type="ECO:0000256" key="2">
    <source>
        <dbReference type="ARBA" id="ARBA00023136"/>
    </source>
</evidence>
<name>A0A2S1LPM9_9FLAO</name>
<dbReference type="EMBL" id="CP020919">
    <property type="protein sequence ID" value="AWG25717.1"/>
    <property type="molecule type" value="Genomic_DNA"/>
</dbReference>
<evidence type="ECO:0000313" key="4">
    <source>
        <dbReference type="EMBL" id="AWG25717.1"/>
    </source>
</evidence>
<dbReference type="InterPro" id="IPR036942">
    <property type="entry name" value="Beta-barrel_TonB_sf"/>
</dbReference>
<gene>
    <name evidence="4" type="ORF">FK004_11055</name>
</gene>
<dbReference type="AlphaFoldDB" id="A0A2S1LPM9"/>
<keyword evidence="5" id="KW-1185">Reference proteome</keyword>
<accession>A0A2S1LPM9</accession>